<dbReference type="InterPro" id="IPR011701">
    <property type="entry name" value="MFS"/>
</dbReference>
<dbReference type="EMBL" id="RJKE01000001">
    <property type="protein sequence ID" value="ROO84264.1"/>
    <property type="molecule type" value="Genomic_DNA"/>
</dbReference>
<dbReference type="GO" id="GO:0005886">
    <property type="term" value="C:plasma membrane"/>
    <property type="evidence" value="ECO:0007669"/>
    <property type="project" value="UniProtKB-SubCell"/>
</dbReference>
<evidence type="ECO:0000256" key="7">
    <source>
        <dbReference type="SAM" id="MobiDB-lite"/>
    </source>
</evidence>
<dbReference type="InterPro" id="IPR020846">
    <property type="entry name" value="MFS_dom"/>
</dbReference>
<sequence>MSDSVFPPAAGTSADAAAHPPVPAVSGRVTRAAVIGSVIEYYDFVLFGLAAALVFDDEFFPSDSPLAGSLGAFAAFAVGFLVRPLGGMVFGHIGDRAGRRPVLLATVLLMGLSTAAIGLLPTYDQVGVLAPVLLVVLRIVQGFGAGAEYVGALVLVAESSEPRRRGFWASLPAAGVSLGLLLGTLVFTAVSALPDAGSWAWRAPFLLGLVGVAAGLYLRARVPESVLFERERLRGVARMPSAEVVRRRPRALLTAAAIAAPFGAASYVINVFVLSYVTHSAGLSTTAALIANIAGNVVSIVLTPLFGLLSDRIGRRPVFLGCAVFLAAFAFPMFWLLDTGDPVLVAVVCALGYGVGIGGMWAVQGALYTELFPTRYRYSGIIVAREWSAALGSGPAPFVATALAAWAGGATWPISVLLVGCMAVVIAAVARAPETRDADLTDVVFDGSRAVAVI</sequence>
<dbReference type="Pfam" id="PF07690">
    <property type="entry name" value="MFS_1"/>
    <property type="match status" value="1"/>
</dbReference>
<keyword evidence="4 8" id="KW-0812">Transmembrane</keyword>
<evidence type="ECO:0000256" key="3">
    <source>
        <dbReference type="ARBA" id="ARBA00022475"/>
    </source>
</evidence>
<dbReference type="InterPro" id="IPR005829">
    <property type="entry name" value="Sugar_transporter_CS"/>
</dbReference>
<feature type="compositionally biased region" description="Low complexity" evidence="7">
    <location>
        <begin position="7"/>
        <end position="19"/>
    </location>
</feature>
<keyword evidence="2" id="KW-0813">Transport</keyword>
<dbReference type="InterPro" id="IPR036259">
    <property type="entry name" value="MFS_trans_sf"/>
</dbReference>
<proteinExistence type="predicted"/>
<dbReference type="PROSITE" id="PS50850">
    <property type="entry name" value="MFS"/>
    <property type="match status" value="1"/>
</dbReference>
<feature type="transmembrane region" description="Helical" evidence="8">
    <location>
        <begin position="199"/>
        <end position="218"/>
    </location>
</feature>
<dbReference type="CDD" id="cd17369">
    <property type="entry name" value="MFS_ShiA_like"/>
    <property type="match status" value="1"/>
</dbReference>
<accession>A0A3N1CSW3</accession>
<keyword evidence="5 8" id="KW-1133">Transmembrane helix</keyword>
<comment type="caution">
    <text evidence="10">The sequence shown here is derived from an EMBL/GenBank/DDBJ whole genome shotgun (WGS) entry which is preliminary data.</text>
</comment>
<protein>
    <submittedName>
        <fullName evidence="10">MFS transporter</fullName>
    </submittedName>
</protein>
<feature type="transmembrane region" description="Helical" evidence="8">
    <location>
        <begin position="129"/>
        <end position="156"/>
    </location>
</feature>
<evidence type="ECO:0000256" key="4">
    <source>
        <dbReference type="ARBA" id="ARBA00022692"/>
    </source>
</evidence>
<dbReference type="RefSeq" id="WP_123663902.1">
    <property type="nucleotide sequence ID" value="NZ_RJKE01000001.1"/>
</dbReference>
<organism evidence="10 11">
    <name type="scientific">Actinocorallia herbida</name>
    <dbReference type="NCBI Taxonomy" id="58109"/>
    <lineage>
        <taxon>Bacteria</taxon>
        <taxon>Bacillati</taxon>
        <taxon>Actinomycetota</taxon>
        <taxon>Actinomycetes</taxon>
        <taxon>Streptosporangiales</taxon>
        <taxon>Thermomonosporaceae</taxon>
        <taxon>Actinocorallia</taxon>
    </lineage>
</organism>
<evidence type="ECO:0000259" key="9">
    <source>
        <dbReference type="PROSITE" id="PS50850"/>
    </source>
</evidence>
<reference evidence="10 11" key="1">
    <citation type="submission" date="2018-11" db="EMBL/GenBank/DDBJ databases">
        <title>Sequencing the genomes of 1000 actinobacteria strains.</title>
        <authorList>
            <person name="Klenk H.-P."/>
        </authorList>
    </citation>
    <scope>NUCLEOTIDE SEQUENCE [LARGE SCALE GENOMIC DNA]</scope>
    <source>
        <strain evidence="10 11">DSM 44254</strain>
    </source>
</reference>
<feature type="transmembrane region" description="Helical" evidence="8">
    <location>
        <begin position="412"/>
        <end position="430"/>
    </location>
</feature>
<feature type="transmembrane region" description="Helical" evidence="8">
    <location>
        <begin position="343"/>
        <end position="367"/>
    </location>
</feature>
<evidence type="ECO:0000256" key="2">
    <source>
        <dbReference type="ARBA" id="ARBA00022448"/>
    </source>
</evidence>
<evidence type="ECO:0000256" key="1">
    <source>
        <dbReference type="ARBA" id="ARBA00004651"/>
    </source>
</evidence>
<feature type="transmembrane region" description="Helical" evidence="8">
    <location>
        <begin position="32"/>
        <end position="55"/>
    </location>
</feature>
<dbReference type="PANTHER" id="PTHR43045">
    <property type="entry name" value="SHIKIMATE TRANSPORTER"/>
    <property type="match status" value="1"/>
</dbReference>
<feature type="transmembrane region" description="Helical" evidence="8">
    <location>
        <begin position="251"/>
        <end position="277"/>
    </location>
</feature>
<keyword evidence="3" id="KW-1003">Cell membrane</keyword>
<evidence type="ECO:0000256" key="5">
    <source>
        <dbReference type="ARBA" id="ARBA00022989"/>
    </source>
</evidence>
<name>A0A3N1CSW3_9ACTN</name>
<evidence type="ECO:0000256" key="8">
    <source>
        <dbReference type="SAM" id="Phobius"/>
    </source>
</evidence>
<keyword evidence="11" id="KW-1185">Reference proteome</keyword>
<feature type="transmembrane region" description="Helical" evidence="8">
    <location>
        <begin position="318"/>
        <end position="337"/>
    </location>
</feature>
<feature type="transmembrane region" description="Helical" evidence="8">
    <location>
        <begin position="67"/>
        <end position="90"/>
    </location>
</feature>
<feature type="transmembrane region" description="Helical" evidence="8">
    <location>
        <begin position="168"/>
        <end position="193"/>
    </location>
</feature>
<dbReference type="AlphaFoldDB" id="A0A3N1CSW3"/>
<feature type="transmembrane region" description="Helical" evidence="8">
    <location>
        <begin position="102"/>
        <end position="123"/>
    </location>
</feature>
<dbReference type="PANTHER" id="PTHR43045:SF1">
    <property type="entry name" value="SHIKIMATE TRANSPORTER"/>
    <property type="match status" value="1"/>
</dbReference>
<evidence type="ECO:0000313" key="11">
    <source>
        <dbReference type="Proteomes" id="UP000272400"/>
    </source>
</evidence>
<dbReference type="Proteomes" id="UP000272400">
    <property type="component" value="Unassembled WGS sequence"/>
</dbReference>
<dbReference type="OrthoDB" id="3768022at2"/>
<feature type="region of interest" description="Disordered" evidence="7">
    <location>
        <begin position="1"/>
        <end position="21"/>
    </location>
</feature>
<feature type="domain" description="Major facilitator superfamily (MFS) profile" evidence="9">
    <location>
        <begin position="29"/>
        <end position="436"/>
    </location>
</feature>
<evidence type="ECO:0000313" key="10">
    <source>
        <dbReference type="EMBL" id="ROO84264.1"/>
    </source>
</evidence>
<feature type="transmembrane region" description="Helical" evidence="8">
    <location>
        <begin position="387"/>
        <end position="406"/>
    </location>
</feature>
<keyword evidence="6 8" id="KW-0472">Membrane</keyword>
<dbReference type="GO" id="GO:0022857">
    <property type="term" value="F:transmembrane transporter activity"/>
    <property type="evidence" value="ECO:0007669"/>
    <property type="project" value="InterPro"/>
</dbReference>
<dbReference type="Gene3D" id="1.20.1250.20">
    <property type="entry name" value="MFS general substrate transporter like domains"/>
    <property type="match status" value="2"/>
</dbReference>
<comment type="subcellular location">
    <subcellularLocation>
        <location evidence="1">Cell membrane</location>
        <topology evidence="1">Multi-pass membrane protein</topology>
    </subcellularLocation>
</comment>
<gene>
    <name evidence="10" type="ORF">EDD29_1784</name>
</gene>
<evidence type="ECO:0000256" key="6">
    <source>
        <dbReference type="ARBA" id="ARBA00023136"/>
    </source>
</evidence>
<dbReference type="PROSITE" id="PS00217">
    <property type="entry name" value="SUGAR_TRANSPORT_2"/>
    <property type="match status" value="1"/>
</dbReference>
<feature type="transmembrane region" description="Helical" evidence="8">
    <location>
        <begin position="283"/>
        <end position="306"/>
    </location>
</feature>
<dbReference type="SUPFAM" id="SSF103473">
    <property type="entry name" value="MFS general substrate transporter"/>
    <property type="match status" value="1"/>
</dbReference>